<reference evidence="1" key="1">
    <citation type="journal article" date="2023" name="G3 (Bethesda)">
        <title>Whole genome assemblies of Zophobas morio and Tenebrio molitor.</title>
        <authorList>
            <person name="Kaur S."/>
            <person name="Stinson S.A."/>
            <person name="diCenzo G.C."/>
        </authorList>
    </citation>
    <scope>NUCLEOTIDE SEQUENCE</scope>
    <source>
        <strain evidence="1">QUZm001</strain>
    </source>
</reference>
<feature type="non-terminal residue" evidence="1">
    <location>
        <position position="1"/>
    </location>
</feature>
<evidence type="ECO:0000313" key="2">
    <source>
        <dbReference type="Proteomes" id="UP001168821"/>
    </source>
</evidence>
<evidence type="ECO:0000313" key="1">
    <source>
        <dbReference type="EMBL" id="KAJ3619902.1"/>
    </source>
</evidence>
<organism evidence="1 2">
    <name type="scientific">Zophobas morio</name>
    <dbReference type="NCBI Taxonomy" id="2755281"/>
    <lineage>
        <taxon>Eukaryota</taxon>
        <taxon>Metazoa</taxon>
        <taxon>Ecdysozoa</taxon>
        <taxon>Arthropoda</taxon>
        <taxon>Hexapoda</taxon>
        <taxon>Insecta</taxon>
        <taxon>Pterygota</taxon>
        <taxon>Neoptera</taxon>
        <taxon>Endopterygota</taxon>
        <taxon>Coleoptera</taxon>
        <taxon>Polyphaga</taxon>
        <taxon>Cucujiformia</taxon>
        <taxon>Tenebrionidae</taxon>
        <taxon>Zophobas</taxon>
    </lineage>
</organism>
<keyword evidence="2" id="KW-1185">Reference proteome</keyword>
<name>A0AA38HJK6_9CUCU</name>
<protein>
    <submittedName>
        <fullName evidence="1">Uncharacterized protein</fullName>
    </submittedName>
</protein>
<sequence>AAGRRFALFKTVYFIMPAIAVLSRFTHQLASVLEDEVVDILITKKRIITS</sequence>
<accession>A0AA38HJK6</accession>
<proteinExistence type="predicted"/>
<dbReference type="AlphaFoldDB" id="A0AA38HJK6"/>
<gene>
    <name evidence="1" type="ORF">Zmor_008675</name>
</gene>
<dbReference type="EMBL" id="JALNTZ010002114">
    <property type="protein sequence ID" value="KAJ3619902.1"/>
    <property type="molecule type" value="Genomic_DNA"/>
</dbReference>
<comment type="caution">
    <text evidence="1">The sequence shown here is derived from an EMBL/GenBank/DDBJ whole genome shotgun (WGS) entry which is preliminary data.</text>
</comment>
<dbReference type="Proteomes" id="UP001168821">
    <property type="component" value="Unassembled WGS sequence"/>
</dbReference>